<organism evidence="2">
    <name type="scientific">Uncultured archaeon GZfos26G2</name>
    <dbReference type="NCBI Taxonomy" id="3386331"/>
    <lineage>
        <taxon>Archaea</taxon>
        <taxon>Methanobacteriati</taxon>
        <taxon>Methanobacteriota</taxon>
        <taxon>Stenosarchaea group</taxon>
        <taxon>Methanomicrobia</taxon>
        <taxon>Candidatus Methanophagales</taxon>
        <taxon>Candidatus Methanophagaceae</taxon>
        <taxon>Candidatus Methanophaga</taxon>
    </lineage>
</organism>
<gene>
    <name evidence="2" type="ORF">GZ28B8_20</name>
</gene>
<dbReference type="EMBL" id="AY714849">
    <property type="protein sequence ID" value="AAU83424.1"/>
    <property type="molecule type" value="Genomic_DNA"/>
</dbReference>
<evidence type="ECO:0000313" key="2">
    <source>
        <dbReference type="EMBL" id="AAU83424.1"/>
    </source>
</evidence>
<protein>
    <submittedName>
        <fullName evidence="2">Uncharacterized protein</fullName>
    </submittedName>
</protein>
<proteinExistence type="predicted"/>
<feature type="coiled-coil region" evidence="1">
    <location>
        <begin position="133"/>
        <end position="160"/>
    </location>
</feature>
<keyword evidence="1" id="KW-0175">Coiled coil</keyword>
<accession>Q64B03</accession>
<dbReference type="AlphaFoldDB" id="Q64B03"/>
<reference evidence="2" key="2">
    <citation type="submission" date="2004-08" db="EMBL/GenBank/DDBJ databases">
        <authorList>
            <person name="Putnam N."/>
            <person name="Detter J.C."/>
            <person name="Richardson P.M."/>
            <person name="Rokhsar D."/>
        </authorList>
    </citation>
    <scope>NUCLEOTIDE SEQUENCE</scope>
</reference>
<reference evidence="2" key="1">
    <citation type="journal article" date="2004" name="Science">
        <title>Reverse methanogenesis: testing the hypothesis with environmental genomics.</title>
        <authorList>
            <person name="Hallam S.J."/>
            <person name="Putnam N."/>
            <person name="Preston C.M."/>
            <person name="Detter J.C."/>
            <person name="Rokhsar D."/>
            <person name="Richardson P.M."/>
            <person name="DeLong E.F."/>
        </authorList>
    </citation>
    <scope>NUCLEOTIDE SEQUENCE</scope>
</reference>
<sequence length="256" mass="29835">MEEEGLPKFWAILYALYRLKRICNSFELQKYLYLAKVDGKAPIDYIFVDDYYGPCCSCIKQDAIALGEEGYIKVSFENGWVFEITEDGIKQVENFIRSVPVEVRRSFDLILEKYISLPLVKLRDNRYMNSKPRDEHEQIKKQLLSEIDLLLNEFSQFESNGNSLFIRGSIDYCLLVLKRENLDEIQKDNLLAIINGYLKKIMTLKELTRGNQKVLGYFCLNDIKEDFELAQKACVEYNVLPALFDDDVDLSALIEE</sequence>
<evidence type="ECO:0000256" key="1">
    <source>
        <dbReference type="SAM" id="Coils"/>
    </source>
</evidence>
<name>Q64B03_UNCAG</name>